<protein>
    <submittedName>
        <fullName evidence="1">Uncharacterized protein</fullName>
    </submittedName>
</protein>
<keyword evidence="2" id="KW-1185">Reference proteome</keyword>
<evidence type="ECO:0000313" key="1">
    <source>
        <dbReference type="EnsemblPlants" id="TuG1812G0700002400.01.T01.cds465815"/>
    </source>
</evidence>
<proteinExistence type="predicted"/>
<dbReference type="Gramene" id="TuG1812G0700002400.01.T01">
    <property type="protein sequence ID" value="TuG1812G0700002400.01.T01.cds465815"/>
    <property type="gene ID" value="TuG1812G0700002400.01"/>
</dbReference>
<accession>A0A8R7V4L6</accession>
<reference evidence="2" key="1">
    <citation type="journal article" date="2013" name="Nature">
        <title>Draft genome of the wheat A-genome progenitor Triticum urartu.</title>
        <authorList>
            <person name="Ling H.Q."/>
            <person name="Zhao S."/>
            <person name="Liu D."/>
            <person name="Wang J."/>
            <person name="Sun H."/>
            <person name="Zhang C."/>
            <person name="Fan H."/>
            <person name="Li D."/>
            <person name="Dong L."/>
            <person name="Tao Y."/>
            <person name="Gao C."/>
            <person name="Wu H."/>
            <person name="Li Y."/>
            <person name="Cui Y."/>
            <person name="Guo X."/>
            <person name="Zheng S."/>
            <person name="Wang B."/>
            <person name="Yu K."/>
            <person name="Liang Q."/>
            <person name="Yang W."/>
            <person name="Lou X."/>
            <person name="Chen J."/>
            <person name="Feng M."/>
            <person name="Jian J."/>
            <person name="Zhang X."/>
            <person name="Luo G."/>
            <person name="Jiang Y."/>
            <person name="Liu J."/>
            <person name="Wang Z."/>
            <person name="Sha Y."/>
            <person name="Zhang B."/>
            <person name="Wu H."/>
            <person name="Tang D."/>
            <person name="Shen Q."/>
            <person name="Xue P."/>
            <person name="Zou S."/>
            <person name="Wang X."/>
            <person name="Liu X."/>
            <person name="Wang F."/>
            <person name="Yang Y."/>
            <person name="An X."/>
            <person name="Dong Z."/>
            <person name="Zhang K."/>
            <person name="Zhang X."/>
            <person name="Luo M.C."/>
            <person name="Dvorak J."/>
            <person name="Tong Y."/>
            <person name="Wang J."/>
            <person name="Yang H."/>
            <person name="Li Z."/>
            <person name="Wang D."/>
            <person name="Zhang A."/>
            <person name="Wang J."/>
        </authorList>
    </citation>
    <scope>NUCLEOTIDE SEQUENCE</scope>
    <source>
        <strain evidence="2">cv. G1812</strain>
    </source>
</reference>
<dbReference type="AlphaFoldDB" id="A0A8R7V4L6"/>
<sequence>MATWSSPIRRLSSLGWSSGVRRSSSSCPLAVPARKSAASLGHRTHLAPNFPPPAFLA</sequence>
<dbReference type="EnsemblPlants" id="TuG1812G0700002400.01.T01">
    <property type="protein sequence ID" value="TuG1812G0700002400.01.T01.cds465815"/>
    <property type="gene ID" value="TuG1812G0700002400.01"/>
</dbReference>
<name>A0A8R7V4L6_TRIUA</name>
<reference evidence="1" key="2">
    <citation type="submission" date="2018-03" db="EMBL/GenBank/DDBJ databases">
        <title>The Triticum urartu genome reveals the dynamic nature of wheat genome evolution.</title>
        <authorList>
            <person name="Ling H."/>
            <person name="Ma B."/>
            <person name="Shi X."/>
            <person name="Liu H."/>
            <person name="Dong L."/>
            <person name="Sun H."/>
            <person name="Cao Y."/>
            <person name="Gao Q."/>
            <person name="Zheng S."/>
            <person name="Li Y."/>
            <person name="Yu Y."/>
            <person name="Du H."/>
            <person name="Qi M."/>
            <person name="Li Y."/>
            <person name="Yu H."/>
            <person name="Cui Y."/>
            <person name="Wang N."/>
            <person name="Chen C."/>
            <person name="Wu H."/>
            <person name="Zhao Y."/>
            <person name="Zhang J."/>
            <person name="Li Y."/>
            <person name="Zhou W."/>
            <person name="Zhang B."/>
            <person name="Hu W."/>
            <person name="Eijk M."/>
            <person name="Tang J."/>
            <person name="Witsenboer H."/>
            <person name="Zhao S."/>
            <person name="Li Z."/>
            <person name="Zhang A."/>
            <person name="Wang D."/>
            <person name="Liang C."/>
        </authorList>
    </citation>
    <scope>NUCLEOTIDE SEQUENCE [LARGE SCALE GENOMIC DNA]</scope>
    <source>
        <strain evidence="1">cv. G1812</strain>
    </source>
</reference>
<organism evidence="1 2">
    <name type="scientific">Triticum urartu</name>
    <name type="common">Red wild einkorn</name>
    <name type="synonym">Crithodium urartu</name>
    <dbReference type="NCBI Taxonomy" id="4572"/>
    <lineage>
        <taxon>Eukaryota</taxon>
        <taxon>Viridiplantae</taxon>
        <taxon>Streptophyta</taxon>
        <taxon>Embryophyta</taxon>
        <taxon>Tracheophyta</taxon>
        <taxon>Spermatophyta</taxon>
        <taxon>Magnoliopsida</taxon>
        <taxon>Liliopsida</taxon>
        <taxon>Poales</taxon>
        <taxon>Poaceae</taxon>
        <taxon>BOP clade</taxon>
        <taxon>Pooideae</taxon>
        <taxon>Triticodae</taxon>
        <taxon>Triticeae</taxon>
        <taxon>Triticinae</taxon>
        <taxon>Triticum</taxon>
    </lineage>
</organism>
<reference evidence="1" key="3">
    <citation type="submission" date="2022-06" db="UniProtKB">
        <authorList>
            <consortium name="EnsemblPlants"/>
        </authorList>
    </citation>
    <scope>IDENTIFICATION</scope>
</reference>
<evidence type="ECO:0000313" key="2">
    <source>
        <dbReference type="Proteomes" id="UP000015106"/>
    </source>
</evidence>
<dbReference type="Proteomes" id="UP000015106">
    <property type="component" value="Chromosome 7"/>
</dbReference>